<protein>
    <submittedName>
        <fullName evidence="1">Uncharacterized protein</fullName>
    </submittedName>
</protein>
<evidence type="ECO:0000313" key="2">
    <source>
        <dbReference type="Proteomes" id="UP000272687"/>
    </source>
</evidence>
<reference evidence="1 2" key="1">
    <citation type="submission" date="2018-11" db="EMBL/GenBank/DDBJ databases">
        <title>Species Designations Belie Phenotypic and Genotypic Heterogeneity in Oral Streptococci.</title>
        <authorList>
            <person name="Velsko I."/>
        </authorList>
    </citation>
    <scope>NUCLEOTIDE SEQUENCE [LARGE SCALE GENOMIC DNA]</scope>
    <source>
        <strain evidence="1 2">BCC50</strain>
    </source>
</reference>
<dbReference type="EMBL" id="RJNM01000045">
    <property type="protein sequence ID" value="RSI67992.1"/>
    <property type="molecule type" value="Genomic_DNA"/>
</dbReference>
<evidence type="ECO:0000313" key="1">
    <source>
        <dbReference type="EMBL" id="RSI67992.1"/>
    </source>
</evidence>
<gene>
    <name evidence="1" type="ORF">D8860_09855</name>
</gene>
<proteinExistence type="predicted"/>
<comment type="caution">
    <text evidence="1">The sequence shown here is derived from an EMBL/GenBank/DDBJ whole genome shotgun (WGS) entry which is preliminary data.</text>
</comment>
<organism evidence="1 2">
    <name type="scientific">Streptococcus oralis</name>
    <dbReference type="NCBI Taxonomy" id="1303"/>
    <lineage>
        <taxon>Bacteria</taxon>
        <taxon>Bacillati</taxon>
        <taxon>Bacillota</taxon>
        <taxon>Bacilli</taxon>
        <taxon>Lactobacillales</taxon>
        <taxon>Streptococcaceae</taxon>
        <taxon>Streptococcus</taxon>
    </lineage>
</organism>
<accession>A0A3R9J8I9</accession>
<dbReference type="AlphaFoldDB" id="A0A3R9J8I9"/>
<name>A0A3R9J8I9_STROR</name>
<dbReference type="Proteomes" id="UP000272687">
    <property type="component" value="Unassembled WGS sequence"/>
</dbReference>
<sequence>MLHDEIDFAAEENLPAFEETSFEDLFLSTAFELLTTRT</sequence>